<comment type="caution">
    <text evidence="2">The sequence shown here is derived from an EMBL/GenBank/DDBJ whole genome shotgun (WGS) entry which is preliminary data.</text>
</comment>
<dbReference type="Pfam" id="PF09515">
    <property type="entry name" value="Thia_YuaJ"/>
    <property type="match status" value="1"/>
</dbReference>
<keyword evidence="1" id="KW-1133">Transmembrane helix</keyword>
<feature type="transmembrane region" description="Helical" evidence="1">
    <location>
        <begin position="56"/>
        <end position="77"/>
    </location>
</feature>
<proteinExistence type="predicted"/>
<accession>A0A9D1ZW17</accession>
<feature type="transmembrane region" description="Helical" evidence="1">
    <location>
        <begin position="258"/>
        <end position="277"/>
    </location>
</feature>
<organism evidence="2 3">
    <name type="scientific">Candidatus Borkfalkia excrementigallinarum</name>
    <dbReference type="NCBI Taxonomy" id="2838506"/>
    <lineage>
        <taxon>Bacteria</taxon>
        <taxon>Bacillati</taxon>
        <taxon>Bacillota</taxon>
        <taxon>Clostridia</taxon>
        <taxon>Christensenellales</taxon>
        <taxon>Christensenellaceae</taxon>
        <taxon>Candidatus Borkfalkia</taxon>
    </lineage>
</organism>
<sequence>MFLSLLETEWYPILFDTPSNIVRSVAIWLTIAAVIVFLTCFFAFKGEMRRKFAKFYGIGAVIYACVIGILFLVLAFVEDGIAAILFYPLLALIVVLAGGALTLFFRRDKITYIVVGCLAGAALIASLICMGINFSWGDALENNGLAAENVNTVGLYVSAAVLVLAVIAAAFLCGRKDKKGFSTRSITFAAVCIAMSFALSYLKIVEMPQGGSITIASLLPLMIYSYMFGTKKGVFAGFIYGILQAFQDTYILHPAQFLLDYPLAFSAIGLAGMFANVKALKFPQVRFALGALVAACGRFLMHFLSGIFAFGYFANIQPVWLYSLIYQAGYVLPDIAIAIVAGVLVFSSKTFVREMERRAENLRVFTTPATPVETEDRHVATCPECGAKFTYGGSVAKCPYCNTPIESEQAKAENDTQPKQE</sequence>
<feature type="transmembrane region" description="Helical" evidence="1">
    <location>
        <begin position="325"/>
        <end position="347"/>
    </location>
</feature>
<dbReference type="Proteomes" id="UP000886750">
    <property type="component" value="Unassembled WGS sequence"/>
</dbReference>
<feature type="transmembrane region" description="Helical" evidence="1">
    <location>
        <begin position="289"/>
        <end position="313"/>
    </location>
</feature>
<evidence type="ECO:0000313" key="2">
    <source>
        <dbReference type="EMBL" id="HIY96865.1"/>
    </source>
</evidence>
<evidence type="ECO:0000256" key="1">
    <source>
        <dbReference type="SAM" id="Phobius"/>
    </source>
</evidence>
<dbReference type="AlphaFoldDB" id="A0A9D1ZW17"/>
<keyword evidence="1" id="KW-0472">Membrane</keyword>
<dbReference type="NCBIfam" id="TIGR02357">
    <property type="entry name" value="ECF_ThiT_YuaJ"/>
    <property type="match status" value="1"/>
</dbReference>
<keyword evidence="1" id="KW-0812">Transmembrane</keyword>
<feature type="transmembrane region" description="Helical" evidence="1">
    <location>
        <begin position="112"/>
        <end position="134"/>
    </location>
</feature>
<feature type="transmembrane region" description="Helical" evidence="1">
    <location>
        <begin position="154"/>
        <end position="174"/>
    </location>
</feature>
<dbReference type="GO" id="GO:0005886">
    <property type="term" value="C:plasma membrane"/>
    <property type="evidence" value="ECO:0007669"/>
    <property type="project" value="InterPro"/>
</dbReference>
<protein>
    <submittedName>
        <fullName evidence="2">Energy-coupled thiamine transporter ThiT</fullName>
    </submittedName>
</protein>
<dbReference type="InterPro" id="IPR012651">
    <property type="entry name" value="Thia_Transptr_ThiT"/>
</dbReference>
<feature type="transmembrane region" description="Helical" evidence="1">
    <location>
        <begin position="210"/>
        <end position="227"/>
    </location>
</feature>
<dbReference type="GO" id="GO:0015234">
    <property type="term" value="F:thiamine transmembrane transporter activity"/>
    <property type="evidence" value="ECO:0007669"/>
    <property type="project" value="InterPro"/>
</dbReference>
<reference evidence="2" key="1">
    <citation type="journal article" date="2021" name="PeerJ">
        <title>Extensive microbial diversity within the chicken gut microbiome revealed by metagenomics and culture.</title>
        <authorList>
            <person name="Gilroy R."/>
            <person name="Ravi A."/>
            <person name="Getino M."/>
            <person name="Pursley I."/>
            <person name="Horton D.L."/>
            <person name="Alikhan N.F."/>
            <person name="Baker D."/>
            <person name="Gharbi K."/>
            <person name="Hall N."/>
            <person name="Watson M."/>
            <person name="Adriaenssens E.M."/>
            <person name="Foster-Nyarko E."/>
            <person name="Jarju S."/>
            <person name="Secka A."/>
            <person name="Antonio M."/>
            <person name="Oren A."/>
            <person name="Chaudhuri R.R."/>
            <person name="La Ragione R."/>
            <person name="Hildebrand F."/>
            <person name="Pallen M.J."/>
        </authorList>
    </citation>
    <scope>NUCLEOTIDE SEQUENCE</scope>
    <source>
        <strain evidence="2">1345</strain>
    </source>
</reference>
<dbReference type="Gene3D" id="1.10.1760.20">
    <property type="match status" value="1"/>
</dbReference>
<reference evidence="2" key="2">
    <citation type="submission" date="2021-04" db="EMBL/GenBank/DDBJ databases">
        <authorList>
            <person name="Gilroy R."/>
        </authorList>
    </citation>
    <scope>NUCLEOTIDE SEQUENCE</scope>
    <source>
        <strain evidence="2">1345</strain>
    </source>
</reference>
<feature type="transmembrane region" description="Helical" evidence="1">
    <location>
        <begin position="83"/>
        <end position="105"/>
    </location>
</feature>
<evidence type="ECO:0000313" key="3">
    <source>
        <dbReference type="Proteomes" id="UP000886750"/>
    </source>
</evidence>
<feature type="transmembrane region" description="Helical" evidence="1">
    <location>
        <begin position="234"/>
        <end position="252"/>
    </location>
</feature>
<gene>
    <name evidence="2" type="primary">thiT</name>
    <name evidence="2" type="ORF">H9729_04185</name>
</gene>
<dbReference type="EMBL" id="DXCQ01000029">
    <property type="protein sequence ID" value="HIY96865.1"/>
    <property type="molecule type" value="Genomic_DNA"/>
</dbReference>
<feature type="transmembrane region" description="Helical" evidence="1">
    <location>
        <begin position="186"/>
        <end position="204"/>
    </location>
</feature>
<name>A0A9D1ZW17_9FIRM</name>
<feature type="transmembrane region" description="Helical" evidence="1">
    <location>
        <begin position="20"/>
        <end position="44"/>
    </location>
</feature>